<dbReference type="EMBL" id="JACGWM010000013">
    <property type="protein sequence ID" value="KAL0333122.1"/>
    <property type="molecule type" value="Genomic_DNA"/>
</dbReference>
<accession>A0AAW2MNB9</accession>
<dbReference type="AlphaFoldDB" id="A0AAW2MNB9"/>
<gene>
    <name evidence="2" type="ORF">Scaly_2213700</name>
</gene>
<proteinExistence type="predicted"/>
<reference evidence="2" key="1">
    <citation type="submission" date="2020-06" db="EMBL/GenBank/DDBJ databases">
        <authorList>
            <person name="Li T."/>
            <person name="Hu X."/>
            <person name="Zhang T."/>
            <person name="Song X."/>
            <person name="Zhang H."/>
            <person name="Dai N."/>
            <person name="Sheng W."/>
            <person name="Hou X."/>
            <person name="Wei L."/>
        </authorList>
    </citation>
    <scope>NUCLEOTIDE SEQUENCE</scope>
    <source>
        <strain evidence="2">KEN8</strain>
        <tissue evidence="2">Leaf</tissue>
    </source>
</reference>
<sequence length="358" mass="41204">MNNVHATVGEISISWWDIRGLFRLPVRGDFYDEFVPSSKDLLSDETCKLQFHETALLFLAYHHLLKDTNRVLISNWVGFWFKGPLCYAAPPQRSSRKRVHQPKLSRKPSKNIDVSNLPRGKDRDEPFTILQISKDIQNVTYVVAFNLLLVMELLKEADRHGKRGRSAKNQKTDRPLGVGFIAAKLMRSPTPRVNLSIRGHFVVILKPRSISVPIQLAFGHPFQQLCPSTQQSYQASIYRGFRNMSTSTNLFESSVFFPIHYVYGWIGCYLQTHFSPKFEPSGAQMVKYAGQNMGRYFESTEAHDLFHLINPSRLLNVNFHHRGPSLLADDRNISNTFKDLFVALHFSYLMLRRSGIHH</sequence>
<dbReference type="PANTHER" id="PTHR36607:SF20">
    <property type="entry name" value="AMINOTRANSFERASE-LIKE PLANT MOBILE DOMAIN-CONTAINING PROTEIN"/>
    <property type="match status" value="1"/>
</dbReference>
<reference evidence="2" key="2">
    <citation type="journal article" date="2024" name="Plant">
        <title>Genomic evolution and insights into agronomic trait innovations of Sesamum species.</title>
        <authorList>
            <person name="Miao H."/>
            <person name="Wang L."/>
            <person name="Qu L."/>
            <person name="Liu H."/>
            <person name="Sun Y."/>
            <person name="Le M."/>
            <person name="Wang Q."/>
            <person name="Wei S."/>
            <person name="Zheng Y."/>
            <person name="Lin W."/>
            <person name="Duan Y."/>
            <person name="Cao H."/>
            <person name="Xiong S."/>
            <person name="Wang X."/>
            <person name="Wei L."/>
            <person name="Li C."/>
            <person name="Ma Q."/>
            <person name="Ju M."/>
            <person name="Zhao R."/>
            <person name="Li G."/>
            <person name="Mu C."/>
            <person name="Tian Q."/>
            <person name="Mei H."/>
            <person name="Zhang T."/>
            <person name="Gao T."/>
            <person name="Zhang H."/>
        </authorList>
    </citation>
    <scope>NUCLEOTIDE SEQUENCE</scope>
    <source>
        <strain evidence="2">KEN8</strain>
    </source>
</reference>
<comment type="caution">
    <text evidence="2">The sequence shown here is derived from an EMBL/GenBank/DDBJ whole genome shotgun (WGS) entry which is preliminary data.</text>
</comment>
<feature type="compositionally biased region" description="Basic residues" evidence="1">
    <location>
        <begin position="94"/>
        <end position="109"/>
    </location>
</feature>
<dbReference type="PANTHER" id="PTHR36607">
    <property type="entry name" value="1,2-DIHYDROXY-3-KETO-5-METHYLTHIOPENTENE DIOXYGENASE 4"/>
    <property type="match status" value="1"/>
</dbReference>
<protein>
    <submittedName>
        <fullName evidence="2">Uncharacterized protein</fullName>
    </submittedName>
</protein>
<evidence type="ECO:0000256" key="1">
    <source>
        <dbReference type="SAM" id="MobiDB-lite"/>
    </source>
</evidence>
<name>A0AAW2MNB9_9LAMI</name>
<evidence type="ECO:0000313" key="2">
    <source>
        <dbReference type="EMBL" id="KAL0333122.1"/>
    </source>
</evidence>
<organism evidence="2">
    <name type="scientific">Sesamum calycinum</name>
    <dbReference type="NCBI Taxonomy" id="2727403"/>
    <lineage>
        <taxon>Eukaryota</taxon>
        <taxon>Viridiplantae</taxon>
        <taxon>Streptophyta</taxon>
        <taxon>Embryophyta</taxon>
        <taxon>Tracheophyta</taxon>
        <taxon>Spermatophyta</taxon>
        <taxon>Magnoliopsida</taxon>
        <taxon>eudicotyledons</taxon>
        <taxon>Gunneridae</taxon>
        <taxon>Pentapetalae</taxon>
        <taxon>asterids</taxon>
        <taxon>lamiids</taxon>
        <taxon>Lamiales</taxon>
        <taxon>Pedaliaceae</taxon>
        <taxon>Sesamum</taxon>
    </lineage>
</organism>
<feature type="region of interest" description="Disordered" evidence="1">
    <location>
        <begin position="92"/>
        <end position="119"/>
    </location>
</feature>